<dbReference type="AlphaFoldDB" id="A0A0E3ZZ00"/>
<dbReference type="STRING" id="1379870.SD10_25515"/>
<dbReference type="HOGENOM" id="CLU_865750_0_0_10"/>
<dbReference type="Pfam" id="PF14054">
    <property type="entry name" value="DUF4249"/>
    <property type="match status" value="1"/>
</dbReference>
<keyword evidence="2" id="KW-1185">Reference proteome</keyword>
<dbReference type="PATRIC" id="fig|1379870.5.peg.5517"/>
<dbReference type="RefSeq" id="WP_052731295.1">
    <property type="nucleotide sequence ID" value="NZ_CP010429.1"/>
</dbReference>
<dbReference type="OrthoDB" id="1115009at2"/>
<dbReference type="KEGG" id="srd:SD10_25515"/>
<organism evidence="1 2">
    <name type="scientific">Spirosoma radiotolerans</name>
    <dbReference type="NCBI Taxonomy" id="1379870"/>
    <lineage>
        <taxon>Bacteria</taxon>
        <taxon>Pseudomonadati</taxon>
        <taxon>Bacteroidota</taxon>
        <taxon>Cytophagia</taxon>
        <taxon>Cytophagales</taxon>
        <taxon>Cytophagaceae</taxon>
        <taxon>Spirosoma</taxon>
    </lineage>
</organism>
<protein>
    <recommendedName>
        <fullName evidence="3">DUF4249 domain-containing protein</fullName>
    </recommendedName>
</protein>
<evidence type="ECO:0000313" key="1">
    <source>
        <dbReference type="EMBL" id="AKD57753.1"/>
    </source>
</evidence>
<gene>
    <name evidence="1" type="ORF">SD10_25515</name>
</gene>
<reference evidence="1 2" key="1">
    <citation type="journal article" date="2014" name="Curr. Microbiol.">
        <title>Spirosoma radiotolerans sp. nov., a gamma-radiation-resistant bacterium isolated from gamma ray-irradiated soil.</title>
        <authorList>
            <person name="Lee J.J."/>
            <person name="Srinivasan S."/>
            <person name="Lim S."/>
            <person name="Joe M."/>
            <person name="Im S."/>
            <person name="Bae S.I."/>
            <person name="Park K.R."/>
            <person name="Han J.H."/>
            <person name="Park S.H."/>
            <person name="Joo B.M."/>
            <person name="Park S.J."/>
            <person name="Kim M.K."/>
        </authorList>
    </citation>
    <scope>NUCLEOTIDE SEQUENCE [LARGE SCALE GENOMIC DNA]</scope>
    <source>
        <strain evidence="1 2">DG5A</strain>
    </source>
</reference>
<name>A0A0E3ZZ00_9BACT</name>
<proteinExistence type="predicted"/>
<evidence type="ECO:0000313" key="2">
    <source>
        <dbReference type="Proteomes" id="UP000033054"/>
    </source>
</evidence>
<dbReference type="Proteomes" id="UP000033054">
    <property type="component" value="Chromosome"/>
</dbReference>
<evidence type="ECO:0008006" key="3">
    <source>
        <dbReference type="Google" id="ProtNLM"/>
    </source>
</evidence>
<sequence length="318" mass="34991">MHSFTQLCTTLNTCVNGLTVALLLSGCSSLRNEVDPSQLGLASPKLVISGYLSPQDTTLAIKVIRSNTVVGDSLSQLQTGNDITDATVTLSDGNKSVQLQYTSTRPTDSTRQSYYSASAQLLPILAGRTYKLSVVTANGQRASSTCTIPAPVKLKSITFDSLTQNQGRSLVRRYFIKALWTDPARQDNFYQLVGYFRYRSKLDQIGNFPLTYDDDNRGLLTDEGLDGTVLVSGRSFLTSTTFKTNESTSFYGQYQTASVTVNLMSVEQTYYRFQEAVIRQRRVRNNPFAEPVLIPSNIEGGLGCFAGYNNATTTFTLK</sequence>
<dbReference type="InterPro" id="IPR025345">
    <property type="entry name" value="DUF4249"/>
</dbReference>
<dbReference type="EMBL" id="CP010429">
    <property type="protein sequence ID" value="AKD57753.1"/>
    <property type="molecule type" value="Genomic_DNA"/>
</dbReference>
<accession>A0A0E3ZZ00</accession>